<dbReference type="SUPFAM" id="SSF89155">
    <property type="entry name" value="TorD-like"/>
    <property type="match status" value="1"/>
</dbReference>
<proteinExistence type="predicted"/>
<reference evidence="2 3" key="1">
    <citation type="submission" date="2019-03" db="EMBL/GenBank/DDBJ databases">
        <title>Genomic Encyclopedia of Type Strains, Phase IV (KMG-IV): sequencing the most valuable type-strain genomes for metagenomic binning, comparative biology and taxonomic classification.</title>
        <authorList>
            <person name="Goeker M."/>
        </authorList>
    </citation>
    <scope>NUCLEOTIDE SEQUENCE [LARGE SCALE GENOMIC DNA]</scope>
    <source>
        <strain evidence="2 3">DSM 1709</strain>
    </source>
</reference>
<comment type="caution">
    <text evidence="2">The sequence shown here is derived from an EMBL/GenBank/DDBJ whole genome shotgun (WGS) entry which is preliminary data.</text>
</comment>
<gene>
    <name evidence="2" type="ORF">EV684_101161</name>
</gene>
<evidence type="ECO:0000256" key="1">
    <source>
        <dbReference type="ARBA" id="ARBA00023186"/>
    </source>
</evidence>
<name>A0A4R2MD23_RUBGE</name>
<dbReference type="InterPro" id="IPR050289">
    <property type="entry name" value="TorD/DmsD_chaperones"/>
</dbReference>
<protein>
    <submittedName>
        <fullName evidence="2">TorA maturation chaperone TorD</fullName>
    </submittedName>
</protein>
<evidence type="ECO:0000313" key="3">
    <source>
        <dbReference type="Proteomes" id="UP000295106"/>
    </source>
</evidence>
<keyword evidence="1" id="KW-0143">Chaperone</keyword>
<dbReference type="InterPro" id="IPR036411">
    <property type="entry name" value="TorD-like_sf"/>
</dbReference>
<dbReference type="Pfam" id="PF02613">
    <property type="entry name" value="Nitrate_red_del"/>
    <property type="match status" value="1"/>
</dbReference>
<dbReference type="InterPro" id="IPR020945">
    <property type="entry name" value="DMSO/NO3_reduct_chaperone"/>
</dbReference>
<sequence length="224" mass="23962">MSEIKVQNGDEALKRAALWALLARVVIERPTPPWLDELEAELSSSDATPPLSSQLGNLLAALRKSRRHPGGATVLAVDRTRLLSMVMHGETLTPPCESAALGAAPGGDRVLDVLRSYREAGYEAMAALGAPDHLGNELRFVSHLCRLEGEALAGGDAAAAQRWRAQQLRFLSRHVQAWVPAHCEQLAAKAATGYYAAAAVLIGRACKLALDELDPFTPMIQVAA</sequence>
<organism evidence="2 3">
    <name type="scientific">Rubrivivax gelatinosus</name>
    <name type="common">Rhodocyclus gelatinosus</name>
    <name type="synonym">Rhodopseudomonas gelatinosa</name>
    <dbReference type="NCBI Taxonomy" id="28068"/>
    <lineage>
        <taxon>Bacteria</taxon>
        <taxon>Pseudomonadati</taxon>
        <taxon>Pseudomonadota</taxon>
        <taxon>Betaproteobacteria</taxon>
        <taxon>Burkholderiales</taxon>
        <taxon>Sphaerotilaceae</taxon>
        <taxon>Rubrivivax</taxon>
    </lineage>
</organism>
<evidence type="ECO:0000313" key="2">
    <source>
        <dbReference type="EMBL" id="TCP05289.1"/>
    </source>
</evidence>
<accession>A0A4R2MD23</accession>
<dbReference type="OrthoDB" id="9155189at2"/>
<dbReference type="Proteomes" id="UP000295106">
    <property type="component" value="Unassembled WGS sequence"/>
</dbReference>
<dbReference type="RefSeq" id="WP_132644304.1">
    <property type="nucleotide sequence ID" value="NZ_CP181386.1"/>
</dbReference>
<dbReference type="Gene3D" id="1.10.3480.10">
    <property type="entry name" value="TorD-like"/>
    <property type="match status" value="1"/>
</dbReference>
<dbReference type="PANTHER" id="PTHR34227">
    <property type="entry name" value="CHAPERONE PROTEIN YCDY"/>
    <property type="match status" value="1"/>
</dbReference>
<dbReference type="EMBL" id="SLXD01000001">
    <property type="protein sequence ID" value="TCP05289.1"/>
    <property type="molecule type" value="Genomic_DNA"/>
</dbReference>
<dbReference type="AlphaFoldDB" id="A0A4R2MD23"/>
<dbReference type="GeneID" id="99686888"/>
<dbReference type="PANTHER" id="PTHR34227:SF1">
    <property type="entry name" value="DIMETHYL SULFOXIDE REDUCTASE CHAPERONE-RELATED"/>
    <property type="match status" value="1"/>
</dbReference>